<evidence type="ECO:0000313" key="8">
    <source>
        <dbReference type="EMBL" id="MBB6671590.1"/>
    </source>
</evidence>
<dbReference type="RefSeq" id="WP_185143075.1">
    <property type="nucleotide sequence ID" value="NZ_JACJVP010000023.1"/>
</dbReference>
<comment type="caution">
    <text evidence="8">The sequence shown here is derived from an EMBL/GenBank/DDBJ whole genome shotgun (WGS) entry which is preliminary data.</text>
</comment>
<evidence type="ECO:0000313" key="9">
    <source>
        <dbReference type="Proteomes" id="UP000547209"/>
    </source>
</evidence>
<dbReference type="Gene3D" id="1.10.1740.10">
    <property type="match status" value="1"/>
</dbReference>
<dbReference type="EMBL" id="JACJVP010000023">
    <property type="protein sequence ID" value="MBB6671590.1"/>
    <property type="molecule type" value="Genomic_DNA"/>
</dbReference>
<dbReference type="InterPro" id="IPR014284">
    <property type="entry name" value="RNA_pol_sigma-70_dom"/>
</dbReference>
<dbReference type="InterPro" id="IPR007627">
    <property type="entry name" value="RNA_pol_sigma70_r2"/>
</dbReference>
<reference evidence="8 9" key="1">
    <citation type="submission" date="2020-08" db="EMBL/GenBank/DDBJ databases">
        <title>Cohnella phylogeny.</title>
        <authorList>
            <person name="Dunlap C."/>
        </authorList>
    </citation>
    <scope>NUCLEOTIDE SEQUENCE [LARGE SCALE GENOMIC DNA]</scope>
    <source>
        <strain evidence="8 9">DSM 28246</strain>
    </source>
</reference>
<dbReference type="NCBIfam" id="TIGR02937">
    <property type="entry name" value="sigma70-ECF"/>
    <property type="match status" value="1"/>
</dbReference>
<dbReference type="GO" id="GO:0006352">
    <property type="term" value="P:DNA-templated transcription initiation"/>
    <property type="evidence" value="ECO:0007669"/>
    <property type="project" value="InterPro"/>
</dbReference>
<evidence type="ECO:0000256" key="3">
    <source>
        <dbReference type="ARBA" id="ARBA00023082"/>
    </source>
</evidence>
<dbReference type="Pfam" id="PF08281">
    <property type="entry name" value="Sigma70_r4_2"/>
    <property type="match status" value="1"/>
</dbReference>
<keyword evidence="3" id="KW-0731">Sigma factor</keyword>
<sequence>MRSEPAAGEELQRADVAEWLTALRPQLLRYCRSLCGNAWEAEDLAQDTWMKLAGLIGRDGGRTFNKAYVWRAARHLWVDRCRARQRAPSSGEPGDSPQLLAFGAADPTSTRELLESLAGRLLPKPFVILLLADVFRFTLKETAAFLGDSEGAVQVSLSRARSRLRQLASRGEPEAAMPLPAGAGRRAGADAALLEAAVEAFRRHEPRLIYDAYLKLYESGTHLASVRILAGRLHFTFRDPDGNAVMAAT</sequence>
<accession>A0A7X0VF16</accession>
<dbReference type="InterPro" id="IPR013325">
    <property type="entry name" value="RNA_pol_sigma_r2"/>
</dbReference>
<organism evidence="8 9">
    <name type="scientific">Cohnella nanjingensis</name>
    <dbReference type="NCBI Taxonomy" id="1387779"/>
    <lineage>
        <taxon>Bacteria</taxon>
        <taxon>Bacillati</taxon>
        <taxon>Bacillota</taxon>
        <taxon>Bacilli</taxon>
        <taxon>Bacillales</taxon>
        <taxon>Paenibacillaceae</taxon>
        <taxon>Cohnella</taxon>
    </lineage>
</organism>
<keyword evidence="9" id="KW-1185">Reference proteome</keyword>
<dbReference type="PANTHER" id="PTHR43133:SF8">
    <property type="entry name" value="RNA POLYMERASE SIGMA FACTOR HI_1459-RELATED"/>
    <property type="match status" value="1"/>
</dbReference>
<dbReference type="InterPro" id="IPR013249">
    <property type="entry name" value="RNA_pol_sigma70_r4_t2"/>
</dbReference>
<dbReference type="GO" id="GO:0016987">
    <property type="term" value="F:sigma factor activity"/>
    <property type="evidence" value="ECO:0007669"/>
    <property type="project" value="UniProtKB-KW"/>
</dbReference>
<evidence type="ECO:0000256" key="4">
    <source>
        <dbReference type="ARBA" id="ARBA00023125"/>
    </source>
</evidence>
<evidence type="ECO:0000256" key="5">
    <source>
        <dbReference type="ARBA" id="ARBA00023163"/>
    </source>
</evidence>
<dbReference type="SUPFAM" id="SSF88659">
    <property type="entry name" value="Sigma3 and sigma4 domains of RNA polymerase sigma factors"/>
    <property type="match status" value="1"/>
</dbReference>
<dbReference type="InterPro" id="IPR036388">
    <property type="entry name" value="WH-like_DNA-bd_sf"/>
</dbReference>
<evidence type="ECO:0000256" key="1">
    <source>
        <dbReference type="ARBA" id="ARBA00010641"/>
    </source>
</evidence>
<dbReference type="InterPro" id="IPR013324">
    <property type="entry name" value="RNA_pol_sigma_r3/r4-like"/>
</dbReference>
<feature type="domain" description="RNA polymerase sigma factor 70 region 4 type 2" evidence="7">
    <location>
        <begin position="112"/>
        <end position="164"/>
    </location>
</feature>
<keyword evidence="2" id="KW-0805">Transcription regulation</keyword>
<dbReference type="PANTHER" id="PTHR43133">
    <property type="entry name" value="RNA POLYMERASE ECF-TYPE SIGMA FACTO"/>
    <property type="match status" value="1"/>
</dbReference>
<dbReference type="Pfam" id="PF04542">
    <property type="entry name" value="Sigma70_r2"/>
    <property type="match status" value="1"/>
</dbReference>
<dbReference type="Proteomes" id="UP000547209">
    <property type="component" value="Unassembled WGS sequence"/>
</dbReference>
<dbReference type="InterPro" id="IPR039425">
    <property type="entry name" value="RNA_pol_sigma-70-like"/>
</dbReference>
<feature type="domain" description="RNA polymerase sigma-70 region 2" evidence="6">
    <location>
        <begin position="21"/>
        <end position="86"/>
    </location>
</feature>
<evidence type="ECO:0000259" key="7">
    <source>
        <dbReference type="Pfam" id="PF08281"/>
    </source>
</evidence>
<evidence type="ECO:0000259" key="6">
    <source>
        <dbReference type="Pfam" id="PF04542"/>
    </source>
</evidence>
<comment type="similarity">
    <text evidence="1">Belongs to the sigma-70 factor family. ECF subfamily.</text>
</comment>
<dbReference type="GO" id="GO:0003677">
    <property type="term" value="F:DNA binding"/>
    <property type="evidence" value="ECO:0007669"/>
    <property type="project" value="UniProtKB-KW"/>
</dbReference>
<proteinExistence type="inferred from homology"/>
<keyword evidence="5" id="KW-0804">Transcription</keyword>
<protein>
    <submittedName>
        <fullName evidence="8">RNA polymerase sigma factor</fullName>
    </submittedName>
</protein>
<dbReference type="Gene3D" id="1.10.10.10">
    <property type="entry name" value="Winged helix-like DNA-binding domain superfamily/Winged helix DNA-binding domain"/>
    <property type="match status" value="1"/>
</dbReference>
<keyword evidence="4" id="KW-0238">DNA-binding</keyword>
<name>A0A7X0VF16_9BACL</name>
<dbReference type="SUPFAM" id="SSF88946">
    <property type="entry name" value="Sigma2 domain of RNA polymerase sigma factors"/>
    <property type="match status" value="1"/>
</dbReference>
<evidence type="ECO:0000256" key="2">
    <source>
        <dbReference type="ARBA" id="ARBA00023015"/>
    </source>
</evidence>
<gene>
    <name evidence="8" type="ORF">H7C19_12945</name>
</gene>
<dbReference type="AlphaFoldDB" id="A0A7X0VF16"/>